<gene>
    <name evidence="1" type="ORF">WJX72_002671</name>
</gene>
<evidence type="ECO:0000313" key="1">
    <source>
        <dbReference type="EMBL" id="KAK9823427.1"/>
    </source>
</evidence>
<dbReference type="Proteomes" id="UP001489004">
    <property type="component" value="Unassembled WGS sequence"/>
</dbReference>
<keyword evidence="2" id="KW-1185">Reference proteome</keyword>
<proteinExistence type="predicted"/>
<name>A0AAW1QQS1_9CHLO</name>
<sequence length="168" mass="18466">MRCKPAASGRAGLRACCAWWSGLEPGMSQSNSPQEAVASYLAAHGVDLSRRPEPAAHHSWQVEQAARRASVDDIRIWVLEPSVQQRQLVLQEAGSAPFWAISHTYSQDVRQQLRAVHTCSDSPCSNYVADIEQFDRVGSAHGAAMKTLLRLAQGLMGFGCERAWLDCM</sequence>
<comment type="caution">
    <text evidence="1">The sequence shown here is derived from an EMBL/GenBank/DDBJ whole genome shotgun (WGS) entry which is preliminary data.</text>
</comment>
<dbReference type="EMBL" id="JALJOR010000002">
    <property type="protein sequence ID" value="KAK9823427.1"/>
    <property type="molecule type" value="Genomic_DNA"/>
</dbReference>
<protein>
    <submittedName>
        <fullName evidence="1">Uncharacterized protein</fullName>
    </submittedName>
</protein>
<reference evidence="1 2" key="1">
    <citation type="journal article" date="2024" name="Nat. Commun.">
        <title>Phylogenomics reveals the evolutionary origins of lichenization in chlorophyte algae.</title>
        <authorList>
            <person name="Puginier C."/>
            <person name="Libourel C."/>
            <person name="Otte J."/>
            <person name="Skaloud P."/>
            <person name="Haon M."/>
            <person name="Grisel S."/>
            <person name="Petersen M."/>
            <person name="Berrin J.G."/>
            <person name="Delaux P.M."/>
            <person name="Dal Grande F."/>
            <person name="Keller J."/>
        </authorList>
    </citation>
    <scope>NUCLEOTIDE SEQUENCE [LARGE SCALE GENOMIC DNA]</scope>
    <source>
        <strain evidence="1 2">SAG 2043</strain>
    </source>
</reference>
<accession>A0AAW1QQS1</accession>
<evidence type="ECO:0000313" key="2">
    <source>
        <dbReference type="Proteomes" id="UP001489004"/>
    </source>
</evidence>
<organism evidence="1 2">
    <name type="scientific">[Myrmecia] bisecta</name>
    <dbReference type="NCBI Taxonomy" id="41462"/>
    <lineage>
        <taxon>Eukaryota</taxon>
        <taxon>Viridiplantae</taxon>
        <taxon>Chlorophyta</taxon>
        <taxon>core chlorophytes</taxon>
        <taxon>Trebouxiophyceae</taxon>
        <taxon>Trebouxiales</taxon>
        <taxon>Trebouxiaceae</taxon>
        <taxon>Myrmecia</taxon>
    </lineage>
</organism>
<dbReference type="AlphaFoldDB" id="A0AAW1QQS1"/>